<dbReference type="EMBL" id="PGGS01000421">
    <property type="protein sequence ID" value="PNH04120.1"/>
    <property type="molecule type" value="Genomic_DNA"/>
</dbReference>
<evidence type="ECO:0000313" key="4">
    <source>
        <dbReference type="Proteomes" id="UP000236333"/>
    </source>
</evidence>
<evidence type="ECO:0000259" key="2">
    <source>
        <dbReference type="PROSITE" id="PS50011"/>
    </source>
</evidence>
<feature type="region of interest" description="Disordered" evidence="1">
    <location>
        <begin position="164"/>
        <end position="184"/>
    </location>
</feature>
<feature type="domain" description="Protein kinase" evidence="2">
    <location>
        <begin position="709"/>
        <end position="1182"/>
    </location>
</feature>
<comment type="caution">
    <text evidence="3">The sequence shown here is derived from an EMBL/GenBank/DDBJ whole genome shotgun (WGS) entry which is preliminary data.</text>
</comment>
<dbReference type="InterPro" id="IPR051681">
    <property type="entry name" value="Ser/Thr_Kinases-Pseudokinases"/>
</dbReference>
<dbReference type="Proteomes" id="UP000236333">
    <property type="component" value="Unassembled WGS sequence"/>
</dbReference>
<dbReference type="GO" id="GO:0005524">
    <property type="term" value="F:ATP binding"/>
    <property type="evidence" value="ECO:0007669"/>
    <property type="project" value="InterPro"/>
</dbReference>
<protein>
    <recommendedName>
        <fullName evidence="2">Protein kinase domain-containing protein</fullName>
    </recommendedName>
</protein>
<evidence type="ECO:0000313" key="3">
    <source>
        <dbReference type="EMBL" id="PNH04120.1"/>
    </source>
</evidence>
<dbReference type="InterPro" id="IPR011009">
    <property type="entry name" value="Kinase-like_dom_sf"/>
</dbReference>
<feature type="region of interest" description="Disordered" evidence="1">
    <location>
        <begin position="15"/>
        <end position="96"/>
    </location>
</feature>
<proteinExistence type="predicted"/>
<organism evidence="3 4">
    <name type="scientific">Tetrabaena socialis</name>
    <dbReference type="NCBI Taxonomy" id="47790"/>
    <lineage>
        <taxon>Eukaryota</taxon>
        <taxon>Viridiplantae</taxon>
        <taxon>Chlorophyta</taxon>
        <taxon>core chlorophytes</taxon>
        <taxon>Chlorophyceae</taxon>
        <taxon>CS clade</taxon>
        <taxon>Chlamydomonadales</taxon>
        <taxon>Tetrabaenaceae</taxon>
        <taxon>Tetrabaena</taxon>
    </lineage>
</organism>
<dbReference type="AlphaFoldDB" id="A0A2J7ZV39"/>
<name>A0A2J7ZV39_9CHLO</name>
<dbReference type="OrthoDB" id="549902at2759"/>
<dbReference type="Gene3D" id="1.10.510.10">
    <property type="entry name" value="Transferase(Phosphotransferase) domain 1"/>
    <property type="match status" value="2"/>
</dbReference>
<feature type="region of interest" description="Disordered" evidence="1">
    <location>
        <begin position="666"/>
        <end position="728"/>
    </location>
</feature>
<sequence>MVFGGCFGRRVFAATHESKPRSAAPSPSGRPAEPVSPVERGPLPAAAARELQGSSEAEAEDEANLVQRLRDSALDTLRVGESPRPDKMGSWASPPPSSTLPVFASAAGRVAAPAPAPAASNNRRSIGTRGSVDLQAGARPAATGAAPVPAPVVHNLPRPFACVSEPALSDGGDSEGGGGDDNAAGPWVPAPKRAPVMAPILLVDEQQHQHAGHSTQGNAELGEFCESLLLSMQIRYQVDAELGTFRMMPFPDSRRHDAPMSLTFITESAIAPAAAAAATAARTPAASGQLHSHWHPHPTAAAGALSHAERLAAPGSLDMPLRNHTDSTALRPGHPWSAHPGAPAAPRGPAQAQAQAPSPQRAGGGCGDGSPGPNSRADRSGRSPDGRPTSEPEHNPLQPSRSLRSNRSLRHRYHARLLLADDQAQPLPRAGGAAAAAAAATGAGGGGGGAGGGIDLLLVSREVTVGEATGAGVEAESCGGLATPFADEVAAAVALDPRVQQHRLHHPLVASRGGGGSAGGAPPPLPAALMPISELAPTQWVPMLGSGLSAPPAPPLDAGQPRRYGAQAQPQQQEQQQQLQLKQQRPQQPPHQQQQQQSPPAPQRAAAGGGPRASRGPGRGPPARSPSWNAGAPGVHPAPGRVCERPLELRLCRAAAELLEGVSDLRPLRTGRGGEAEAEAVEEVPPQRQQRQPWQVGGGPWQRLGHAAPAGGSAAGGGDGGSSGALSSGGCRSVVLQGRWQGSPVVVKLVAGAAVEARSAALGAALTAAAAPHASLVRVYGMRLLPAAAAASLPAGPDSPSRGPGRHGSPLAGAQGAQAAAGAGAGPRAWAWAAAVEGALAELRLQKGEGVLAVLMEHCATGSLQPLARASAYSPFRPNRAWPAYLARRALLHTASEVASALAALHGHGLAHGALRPANVLLLPSPADKRNFRAKVSDVCLSASVIQASLRAAPPPDADAGAAYQTLLVSQLLSQDRPGSDLVPPPGLGGGGGGLTAAVGAALAAAAAATLSPAAAPSSAWAVPRAADHLQRSPQRLSLAASPGTLAAAHPAAATLPAPLHRAAAPEPSPMLLPVSLDDDGSVSLSIPLCLATEGTGGDAAATTSVLLPPPLPLPLTAEELLFVAPEAQRQPWRQASSAADVFSFGVLLWALATGQAPELQLQESSRGAGPVWSRSTVAVRT</sequence>
<dbReference type="GO" id="GO:0004674">
    <property type="term" value="F:protein serine/threonine kinase activity"/>
    <property type="evidence" value="ECO:0007669"/>
    <property type="project" value="TreeGrafter"/>
</dbReference>
<feature type="region of interest" description="Disordered" evidence="1">
    <location>
        <begin position="316"/>
        <end position="407"/>
    </location>
</feature>
<dbReference type="SUPFAM" id="SSF56112">
    <property type="entry name" value="Protein kinase-like (PK-like)"/>
    <property type="match status" value="1"/>
</dbReference>
<dbReference type="InterPro" id="IPR000719">
    <property type="entry name" value="Prot_kinase_dom"/>
</dbReference>
<feature type="compositionally biased region" description="Basic and acidic residues" evidence="1">
    <location>
        <begin position="376"/>
        <end position="394"/>
    </location>
</feature>
<accession>A0A2J7ZV39</accession>
<feature type="compositionally biased region" description="Low complexity" evidence="1">
    <location>
        <begin position="792"/>
        <end position="801"/>
    </location>
</feature>
<feature type="compositionally biased region" description="Low complexity" evidence="1">
    <location>
        <begin position="561"/>
        <end position="618"/>
    </location>
</feature>
<keyword evidence="4" id="KW-1185">Reference proteome</keyword>
<gene>
    <name evidence="3" type="ORF">TSOC_009748</name>
</gene>
<feature type="compositionally biased region" description="Low complexity" evidence="1">
    <location>
        <begin position="21"/>
        <end position="33"/>
    </location>
</feature>
<evidence type="ECO:0000256" key="1">
    <source>
        <dbReference type="SAM" id="MobiDB-lite"/>
    </source>
</evidence>
<feature type="compositionally biased region" description="Low complexity" evidence="1">
    <location>
        <begin position="683"/>
        <end position="712"/>
    </location>
</feature>
<feature type="region of interest" description="Disordered" evidence="1">
    <location>
        <begin position="282"/>
        <end position="304"/>
    </location>
</feature>
<feature type="compositionally biased region" description="Low complexity" evidence="1">
    <location>
        <begin position="340"/>
        <end position="361"/>
    </location>
</feature>
<feature type="region of interest" description="Disordered" evidence="1">
    <location>
        <begin position="543"/>
        <end position="639"/>
    </location>
</feature>
<feature type="region of interest" description="Disordered" evidence="1">
    <location>
        <begin position="792"/>
        <end position="818"/>
    </location>
</feature>
<feature type="compositionally biased region" description="Gly residues" evidence="1">
    <location>
        <begin position="713"/>
        <end position="723"/>
    </location>
</feature>
<dbReference type="PANTHER" id="PTHR44329:SF214">
    <property type="entry name" value="PROTEIN KINASE DOMAIN-CONTAINING PROTEIN"/>
    <property type="match status" value="1"/>
</dbReference>
<dbReference type="PANTHER" id="PTHR44329">
    <property type="entry name" value="SERINE/THREONINE-PROTEIN KINASE TNNI3K-RELATED"/>
    <property type="match status" value="1"/>
</dbReference>
<dbReference type="PROSITE" id="PS50011">
    <property type="entry name" value="PROTEIN_KINASE_DOM"/>
    <property type="match status" value="1"/>
</dbReference>
<reference evidence="3 4" key="1">
    <citation type="journal article" date="2017" name="Mol. Biol. Evol.">
        <title>The 4-celled Tetrabaena socialis nuclear genome reveals the essential components for genetic control of cell number at the origin of multicellularity in the volvocine lineage.</title>
        <authorList>
            <person name="Featherston J."/>
            <person name="Arakaki Y."/>
            <person name="Hanschen E.R."/>
            <person name="Ferris P.J."/>
            <person name="Michod R.E."/>
            <person name="Olson B.J.S.C."/>
            <person name="Nozaki H."/>
            <person name="Durand P.M."/>
        </authorList>
    </citation>
    <scope>NUCLEOTIDE SEQUENCE [LARGE SCALE GENOMIC DNA]</scope>
    <source>
        <strain evidence="3 4">NIES-571</strain>
    </source>
</reference>